<evidence type="ECO:0000256" key="2">
    <source>
        <dbReference type="ARBA" id="ARBA00007599"/>
    </source>
</evidence>
<keyword evidence="8" id="KW-0067">ATP-binding</keyword>
<evidence type="ECO:0000256" key="7">
    <source>
        <dbReference type="ARBA" id="ARBA00022741"/>
    </source>
</evidence>
<protein>
    <recommendedName>
        <fullName evidence="3">tRNA threonylcarbamoyladenosine biosynthesis protein TsaE</fullName>
    </recommendedName>
    <alternativeName>
        <fullName evidence="10">t(6)A37 threonylcarbamoyladenosine biosynthesis protein TsaE</fullName>
    </alternativeName>
</protein>
<sequence>MNGAFKEVFHSASALETRAVGRKFAASLPGGAVVALSGDLGAGKTEFMRGVAEFFGCAEQLSSPTFPILNIYNGLLQGDEVSIHHFDLYRIERPSELEALGFGEYLSSAWCSFVEWAERFGEYGDRYTARVLIEYEGDESRVITIEREE</sequence>
<dbReference type="EMBL" id="CP000607">
    <property type="protein sequence ID" value="ABP36192.1"/>
    <property type="molecule type" value="Genomic_DNA"/>
</dbReference>
<dbReference type="GO" id="GO:0002949">
    <property type="term" value="P:tRNA threonylcarbamoyladenosine modification"/>
    <property type="evidence" value="ECO:0007669"/>
    <property type="project" value="InterPro"/>
</dbReference>
<dbReference type="Pfam" id="PF02367">
    <property type="entry name" value="TsaE"/>
    <property type="match status" value="1"/>
</dbReference>
<dbReference type="SUPFAM" id="SSF52540">
    <property type="entry name" value="P-loop containing nucleoside triphosphate hydrolases"/>
    <property type="match status" value="1"/>
</dbReference>
<dbReference type="PANTHER" id="PTHR33540:SF2">
    <property type="entry name" value="TRNA THREONYLCARBAMOYLADENOSINE BIOSYNTHESIS PROTEIN TSAE"/>
    <property type="match status" value="1"/>
</dbReference>
<comment type="similarity">
    <text evidence="2">Belongs to the TsaE family.</text>
</comment>
<dbReference type="KEGG" id="pvi:Cvib_0169"/>
<dbReference type="HOGENOM" id="CLU_087829_3_0_10"/>
<comment type="subcellular location">
    <subcellularLocation>
        <location evidence="1">Cytoplasm</location>
    </subcellularLocation>
</comment>
<dbReference type="OrthoDB" id="9815896at2"/>
<dbReference type="eggNOG" id="COG0802">
    <property type="taxonomic scope" value="Bacteria"/>
</dbReference>
<evidence type="ECO:0000256" key="1">
    <source>
        <dbReference type="ARBA" id="ARBA00004496"/>
    </source>
</evidence>
<evidence type="ECO:0000313" key="11">
    <source>
        <dbReference type="EMBL" id="ABP36192.1"/>
    </source>
</evidence>
<evidence type="ECO:0000256" key="8">
    <source>
        <dbReference type="ARBA" id="ARBA00022840"/>
    </source>
</evidence>
<evidence type="ECO:0000256" key="9">
    <source>
        <dbReference type="ARBA" id="ARBA00022842"/>
    </source>
</evidence>
<evidence type="ECO:0000256" key="3">
    <source>
        <dbReference type="ARBA" id="ARBA00019010"/>
    </source>
</evidence>
<dbReference type="PANTHER" id="PTHR33540">
    <property type="entry name" value="TRNA THREONYLCARBAMOYLADENOSINE BIOSYNTHESIS PROTEIN TSAE"/>
    <property type="match status" value="1"/>
</dbReference>
<evidence type="ECO:0000256" key="5">
    <source>
        <dbReference type="ARBA" id="ARBA00022694"/>
    </source>
</evidence>
<reference evidence="11" key="1">
    <citation type="submission" date="2007-03" db="EMBL/GenBank/DDBJ databases">
        <title>Complete sequence of Prosthecochloris vibrioformis DSM 265.</title>
        <authorList>
            <consortium name="US DOE Joint Genome Institute"/>
            <person name="Copeland A."/>
            <person name="Lucas S."/>
            <person name="Lapidus A."/>
            <person name="Barry K."/>
            <person name="Detter J.C."/>
            <person name="Glavina del Rio T."/>
            <person name="Hammon N."/>
            <person name="Israni S."/>
            <person name="Pitluck S."/>
            <person name="Schmutz J."/>
            <person name="Larimer F."/>
            <person name="Land M."/>
            <person name="Hauser L."/>
            <person name="Mikhailova N."/>
            <person name="Li T."/>
            <person name="Overmann J."/>
            <person name="Schuster S.C."/>
            <person name="Bryant D.A."/>
            <person name="Richardson P."/>
        </authorList>
    </citation>
    <scope>NUCLEOTIDE SEQUENCE [LARGE SCALE GENOMIC DNA]</scope>
    <source>
        <strain evidence="11">DSM 265</strain>
    </source>
</reference>
<dbReference type="NCBIfam" id="TIGR00150">
    <property type="entry name" value="T6A_YjeE"/>
    <property type="match status" value="1"/>
</dbReference>
<gene>
    <name evidence="11" type="ordered locus">Cvib_0169</name>
</gene>
<name>A4SCI3_CHLPM</name>
<dbReference type="STRING" id="290318.Cvib_0169"/>
<keyword evidence="4" id="KW-0963">Cytoplasm</keyword>
<dbReference type="GO" id="GO:0005737">
    <property type="term" value="C:cytoplasm"/>
    <property type="evidence" value="ECO:0007669"/>
    <property type="project" value="UniProtKB-SubCell"/>
</dbReference>
<dbReference type="InterPro" id="IPR027417">
    <property type="entry name" value="P-loop_NTPase"/>
</dbReference>
<evidence type="ECO:0000256" key="10">
    <source>
        <dbReference type="ARBA" id="ARBA00032441"/>
    </source>
</evidence>
<keyword evidence="9" id="KW-0460">Magnesium</keyword>
<keyword evidence="5" id="KW-0819">tRNA processing</keyword>
<evidence type="ECO:0000256" key="6">
    <source>
        <dbReference type="ARBA" id="ARBA00022723"/>
    </source>
</evidence>
<accession>A4SCI3</accession>
<dbReference type="AlphaFoldDB" id="A4SCI3"/>
<evidence type="ECO:0000256" key="4">
    <source>
        <dbReference type="ARBA" id="ARBA00022490"/>
    </source>
</evidence>
<dbReference type="InterPro" id="IPR003442">
    <property type="entry name" value="T6A_TsaE"/>
</dbReference>
<keyword evidence="6" id="KW-0479">Metal-binding</keyword>
<dbReference type="GO" id="GO:0046872">
    <property type="term" value="F:metal ion binding"/>
    <property type="evidence" value="ECO:0007669"/>
    <property type="project" value="UniProtKB-KW"/>
</dbReference>
<proteinExistence type="inferred from homology"/>
<keyword evidence="7" id="KW-0547">Nucleotide-binding</keyword>
<organism evidence="11">
    <name type="scientific">Chlorobium phaeovibrioides (strain DSM 265 / 1930)</name>
    <name type="common">Prosthecochloris vibrioformis (strain DSM 265)</name>
    <dbReference type="NCBI Taxonomy" id="290318"/>
    <lineage>
        <taxon>Bacteria</taxon>
        <taxon>Pseudomonadati</taxon>
        <taxon>Chlorobiota</taxon>
        <taxon>Chlorobiia</taxon>
        <taxon>Chlorobiales</taxon>
        <taxon>Chlorobiaceae</taxon>
        <taxon>Chlorobium/Pelodictyon group</taxon>
        <taxon>Chlorobium</taxon>
    </lineage>
</organism>
<dbReference type="GO" id="GO:0005524">
    <property type="term" value="F:ATP binding"/>
    <property type="evidence" value="ECO:0007669"/>
    <property type="project" value="UniProtKB-KW"/>
</dbReference>
<dbReference type="Gene3D" id="3.40.50.300">
    <property type="entry name" value="P-loop containing nucleotide triphosphate hydrolases"/>
    <property type="match status" value="1"/>
</dbReference>